<protein>
    <submittedName>
        <fullName evidence="1">2567_t:CDS:1</fullName>
    </submittedName>
</protein>
<dbReference type="EMBL" id="CAJVPW010073247">
    <property type="protein sequence ID" value="CAG8795148.1"/>
    <property type="molecule type" value="Genomic_DNA"/>
</dbReference>
<evidence type="ECO:0000313" key="1">
    <source>
        <dbReference type="EMBL" id="CAG8795148.1"/>
    </source>
</evidence>
<evidence type="ECO:0000313" key="2">
    <source>
        <dbReference type="Proteomes" id="UP000789366"/>
    </source>
</evidence>
<gene>
    <name evidence="1" type="ORF">SPELUC_LOCUS17574</name>
</gene>
<name>A0ACA9RIM0_9GLOM</name>
<organism evidence="1 2">
    <name type="scientific">Cetraspora pellucida</name>
    <dbReference type="NCBI Taxonomy" id="1433469"/>
    <lineage>
        <taxon>Eukaryota</taxon>
        <taxon>Fungi</taxon>
        <taxon>Fungi incertae sedis</taxon>
        <taxon>Mucoromycota</taxon>
        <taxon>Glomeromycotina</taxon>
        <taxon>Glomeromycetes</taxon>
        <taxon>Diversisporales</taxon>
        <taxon>Gigasporaceae</taxon>
        <taxon>Cetraspora</taxon>
    </lineage>
</organism>
<accession>A0ACA9RIM0</accession>
<comment type="caution">
    <text evidence="1">The sequence shown here is derived from an EMBL/GenBank/DDBJ whole genome shotgun (WGS) entry which is preliminary data.</text>
</comment>
<feature type="non-terminal residue" evidence="1">
    <location>
        <position position="1"/>
    </location>
</feature>
<keyword evidence="2" id="KW-1185">Reference proteome</keyword>
<feature type="non-terminal residue" evidence="1">
    <location>
        <position position="68"/>
    </location>
</feature>
<reference evidence="1" key="1">
    <citation type="submission" date="2021-06" db="EMBL/GenBank/DDBJ databases">
        <authorList>
            <person name="Kallberg Y."/>
            <person name="Tangrot J."/>
            <person name="Rosling A."/>
        </authorList>
    </citation>
    <scope>NUCLEOTIDE SEQUENCE</scope>
    <source>
        <strain evidence="1">28 12/20/2015</strain>
    </source>
</reference>
<dbReference type="Proteomes" id="UP000789366">
    <property type="component" value="Unassembled WGS sequence"/>
</dbReference>
<proteinExistence type="predicted"/>
<sequence>KKFVGESNSLCCNNEKIVLSDEETPPALLDLFVRTDKIGCEFRNNIRAYNALFAFTSMGVHLDQQLAN</sequence>